<dbReference type="RefSeq" id="WP_066413450.1">
    <property type="nucleotide sequence ID" value="NZ_CP018866.1"/>
</dbReference>
<evidence type="ECO:0000259" key="2">
    <source>
        <dbReference type="Pfam" id="PF13529"/>
    </source>
</evidence>
<dbReference type="PANTHER" id="PTHR37806">
    <property type="entry name" value="LMO0724 PROTEIN"/>
    <property type="match status" value="1"/>
</dbReference>
<feature type="signal peptide" evidence="1">
    <location>
        <begin position="1"/>
        <end position="26"/>
    </location>
</feature>
<sequence>MKKPVFLSLLLIIVNVALLMVNNAFAATPVVSVPLDEEEKAELKNGVSIPVETILQNPELPNGCEITSLTAVLQFCGYSISKTEMADDYLTKVPFFWKDGKLIGGNPYEAYAGDPRRKDGFFSYAPPIVDAARTYIADVGGKETVKDLSGSTPGEIMEYLQQGNPVVIWVTLDLSPPKVTYSWHFESTEEKFQAPVNLHAVVLNGYENGMVHVMDPLKGQVTHDAIDFFNSYIELGSHALVVIR</sequence>
<feature type="domain" description="Peptidase C39-like" evidence="2">
    <location>
        <begin position="51"/>
        <end position="216"/>
    </location>
</feature>
<dbReference type="PANTHER" id="PTHR37806:SF1">
    <property type="entry name" value="PEPTIDASE C39-LIKE DOMAIN-CONTAINING PROTEIN"/>
    <property type="match status" value="1"/>
</dbReference>
<keyword evidence="4" id="KW-1185">Reference proteome</keyword>
<organism evidence="3 4">
    <name type="scientific">Sutcliffiella cohnii</name>
    <dbReference type="NCBI Taxonomy" id="33932"/>
    <lineage>
        <taxon>Bacteria</taxon>
        <taxon>Bacillati</taxon>
        <taxon>Bacillota</taxon>
        <taxon>Bacilli</taxon>
        <taxon>Bacillales</taxon>
        <taxon>Bacillaceae</taxon>
        <taxon>Sutcliffiella</taxon>
    </lineage>
</organism>
<gene>
    <name evidence="3" type="ORF">BC6307_22570</name>
</gene>
<keyword evidence="1" id="KW-0732">Signal</keyword>
<name>A0A223KWN0_9BACI</name>
<dbReference type="Gene3D" id="3.90.70.10">
    <property type="entry name" value="Cysteine proteinases"/>
    <property type="match status" value="1"/>
</dbReference>
<evidence type="ECO:0000313" key="4">
    <source>
        <dbReference type="Proteomes" id="UP000215224"/>
    </source>
</evidence>
<dbReference type="KEGG" id="bcoh:BC6307_22570"/>
<dbReference type="InterPro" id="IPR039564">
    <property type="entry name" value="Peptidase_C39-like"/>
</dbReference>
<evidence type="ECO:0000256" key="1">
    <source>
        <dbReference type="SAM" id="SignalP"/>
    </source>
</evidence>
<feature type="chain" id="PRO_5011296327" description="Peptidase C39-like domain-containing protein" evidence="1">
    <location>
        <begin position="27"/>
        <end position="244"/>
    </location>
</feature>
<evidence type="ECO:0000313" key="3">
    <source>
        <dbReference type="EMBL" id="AST93859.1"/>
    </source>
</evidence>
<dbReference type="EMBL" id="CP018866">
    <property type="protein sequence ID" value="AST93859.1"/>
    <property type="molecule type" value="Genomic_DNA"/>
</dbReference>
<accession>A0A223KWN0</accession>
<proteinExistence type="predicted"/>
<dbReference type="STRING" id="1314751.GCA_001591425_01209"/>
<reference evidence="3 4" key="1">
    <citation type="submission" date="2016-12" db="EMBL/GenBank/DDBJ databases">
        <title>The whole genome sequencing and assembly of Bacillus cohnii DSM 6307T strain.</title>
        <authorList>
            <person name="Lee Y.-J."/>
            <person name="Yi H."/>
            <person name="Bahn Y.-S."/>
            <person name="Kim J.F."/>
            <person name="Lee D.-W."/>
        </authorList>
    </citation>
    <scope>NUCLEOTIDE SEQUENCE [LARGE SCALE GENOMIC DNA]</scope>
    <source>
        <strain evidence="3 4">DSM 6307</strain>
    </source>
</reference>
<dbReference type="AlphaFoldDB" id="A0A223KWN0"/>
<protein>
    <recommendedName>
        <fullName evidence="2">Peptidase C39-like domain-containing protein</fullName>
    </recommendedName>
</protein>
<dbReference type="Pfam" id="PF13529">
    <property type="entry name" value="Peptidase_C39_2"/>
    <property type="match status" value="1"/>
</dbReference>
<dbReference type="Proteomes" id="UP000215224">
    <property type="component" value="Chromosome"/>
</dbReference>